<dbReference type="EMBL" id="CP010849">
    <property type="protein sequence ID" value="AJP04808.1"/>
    <property type="molecule type" value="Genomic_DNA"/>
</dbReference>
<evidence type="ECO:0000313" key="2">
    <source>
        <dbReference type="Proteomes" id="UP000032234"/>
    </source>
</evidence>
<accession>A0A0C5G477</accession>
<sequence length="74" mass="8537">MDEPRELQPGGTTRPPVVAAGVRLPPVWEAYGRYARHATQCWACRDVDQRCELGERLRRDWLDLADRAFDQLKA</sequence>
<dbReference type="OrthoDB" id="9943665at2"/>
<organism evidence="1 2">
    <name type="scientific">Streptomyces cyaneogriseus subsp. noncyanogenus</name>
    <dbReference type="NCBI Taxonomy" id="477245"/>
    <lineage>
        <taxon>Bacteria</taxon>
        <taxon>Bacillati</taxon>
        <taxon>Actinomycetota</taxon>
        <taxon>Actinomycetes</taxon>
        <taxon>Kitasatosporales</taxon>
        <taxon>Streptomycetaceae</taxon>
        <taxon>Streptomyces</taxon>
    </lineage>
</organism>
<dbReference type="PATRIC" id="fig|477245.3.peg.6061"/>
<dbReference type="Proteomes" id="UP000032234">
    <property type="component" value="Chromosome"/>
</dbReference>
<dbReference type="AlphaFoldDB" id="A0A0C5G477"/>
<keyword evidence="2" id="KW-1185">Reference proteome</keyword>
<gene>
    <name evidence="1" type="ORF">TU94_28550</name>
</gene>
<proteinExistence type="predicted"/>
<evidence type="ECO:0000313" key="1">
    <source>
        <dbReference type="EMBL" id="AJP04808.1"/>
    </source>
</evidence>
<protein>
    <submittedName>
        <fullName evidence="1">Uncharacterized protein</fullName>
    </submittedName>
</protein>
<name>A0A0C5G477_9ACTN</name>
<dbReference type="HOGENOM" id="CLU_2686134_0_0_11"/>
<dbReference type="RefSeq" id="WP_044385922.1">
    <property type="nucleotide sequence ID" value="NZ_CP010849.1"/>
</dbReference>
<dbReference type="KEGG" id="scw:TU94_28550"/>
<reference evidence="1 2" key="1">
    <citation type="submission" date="2015-02" db="EMBL/GenBank/DDBJ databases">
        <title>Genome sequence of thermotolerant Streptomyces cyaneogriseus subsp. Noncyanogenus NMWT1, the producer of nematocidal antibiotics nemadectin.</title>
        <authorList>
            <person name="Wang H."/>
            <person name="Li C."/>
            <person name="Xiang W."/>
            <person name="Wang X."/>
        </authorList>
    </citation>
    <scope>NUCLEOTIDE SEQUENCE [LARGE SCALE GENOMIC DNA]</scope>
    <source>
        <strain evidence="1 2">NMWT 1</strain>
    </source>
</reference>